<dbReference type="SUPFAM" id="SSF49785">
    <property type="entry name" value="Galactose-binding domain-like"/>
    <property type="match status" value="1"/>
</dbReference>
<dbReference type="GO" id="GO:0005764">
    <property type="term" value="C:lysosome"/>
    <property type="evidence" value="ECO:0007669"/>
    <property type="project" value="UniProtKB-SubCell"/>
</dbReference>
<dbReference type="InterPro" id="IPR008979">
    <property type="entry name" value="Galactose-bd-like_sf"/>
</dbReference>
<name>A0A108U5T0_9GAMM</name>
<dbReference type="Gene3D" id="2.60.120.260">
    <property type="entry name" value="Galactose-binding domain-like"/>
    <property type="match status" value="1"/>
</dbReference>
<dbReference type="OrthoDB" id="9758603at2"/>
<evidence type="ECO:0000256" key="21">
    <source>
        <dbReference type="SAM" id="SignalP"/>
    </source>
</evidence>
<dbReference type="EMBL" id="JAJA02000001">
    <property type="protein sequence ID" value="KWS03088.1"/>
    <property type="molecule type" value="Genomic_DNA"/>
</dbReference>
<evidence type="ECO:0000259" key="26">
    <source>
        <dbReference type="Pfam" id="PF22666"/>
    </source>
</evidence>
<evidence type="ECO:0000256" key="9">
    <source>
        <dbReference type="ARBA" id="ARBA00015707"/>
    </source>
</evidence>
<evidence type="ECO:0000256" key="11">
    <source>
        <dbReference type="ARBA" id="ARBA00022729"/>
    </source>
</evidence>
<dbReference type="GO" id="GO:0005576">
    <property type="term" value="C:extracellular region"/>
    <property type="evidence" value="ECO:0007669"/>
    <property type="project" value="UniProtKB-SubCell"/>
</dbReference>
<dbReference type="PANTHER" id="PTHR43730:SF1">
    <property type="entry name" value="BETA-MANNOSIDASE"/>
    <property type="match status" value="1"/>
</dbReference>
<evidence type="ECO:0000256" key="18">
    <source>
        <dbReference type="ARBA" id="ARBA00038429"/>
    </source>
</evidence>
<dbReference type="AlphaFoldDB" id="A0A108U5T0"/>
<evidence type="ECO:0000256" key="4">
    <source>
        <dbReference type="ARBA" id="ARBA00004613"/>
    </source>
</evidence>
<reference evidence="27 28" key="1">
    <citation type="journal article" date="2014" name="Genome Announc.">
        <title>Draft Genome Sequence of Lysobacter capsici AZ78, a Bacterium Antagonistic to Plant-Pathogenic Oomycetes.</title>
        <authorList>
            <person name="Puopolo G."/>
            <person name="Sonego P."/>
            <person name="Engelen K."/>
            <person name="Pertot I."/>
        </authorList>
    </citation>
    <scope>NUCLEOTIDE SEQUENCE [LARGE SCALE GENOMIC DNA]</scope>
    <source>
        <strain evidence="27 28">AZ78</strain>
    </source>
</reference>
<dbReference type="Pfam" id="PF22666">
    <property type="entry name" value="Glyco_hydro_2_N2"/>
    <property type="match status" value="1"/>
</dbReference>
<evidence type="ECO:0000256" key="20">
    <source>
        <dbReference type="ARBA" id="ARBA00041614"/>
    </source>
</evidence>
<comment type="subunit">
    <text evidence="6">Monomer.</text>
</comment>
<protein>
    <recommendedName>
        <fullName evidence="9">Beta-mannosidase</fullName>
        <ecNumber evidence="8">3.2.1.25</ecNumber>
    </recommendedName>
    <alternativeName>
        <fullName evidence="19">Beta-mannosidase B</fullName>
    </alternativeName>
    <alternativeName>
        <fullName evidence="17">Lysosomal beta A mannosidase</fullName>
    </alternativeName>
    <alternativeName>
        <fullName evidence="20">Mannanase B</fullName>
    </alternativeName>
</protein>
<evidence type="ECO:0000256" key="3">
    <source>
        <dbReference type="ARBA" id="ARBA00004371"/>
    </source>
</evidence>
<feature type="chain" id="PRO_5007131557" description="Beta-mannosidase" evidence="21">
    <location>
        <begin position="36"/>
        <end position="890"/>
    </location>
</feature>
<comment type="function">
    <text evidence="2">Exoglycosidase that cleaves the single beta-linked mannose residue from the non-reducing end of all N-linked glycoprotein oligosaccharides.</text>
</comment>
<dbReference type="Pfam" id="PF02836">
    <property type="entry name" value="Glyco_hydro_2_C"/>
    <property type="match status" value="1"/>
</dbReference>
<keyword evidence="14" id="KW-0325">Glycoprotein</keyword>
<keyword evidence="28" id="KW-1185">Reference proteome</keyword>
<gene>
    <name evidence="27" type="ORF">AZ78_0634</name>
</gene>
<dbReference type="Pfam" id="PF17753">
    <property type="entry name" value="Ig_mannosidase"/>
    <property type="match status" value="1"/>
</dbReference>
<evidence type="ECO:0000256" key="8">
    <source>
        <dbReference type="ARBA" id="ARBA00012754"/>
    </source>
</evidence>
<evidence type="ECO:0000313" key="28">
    <source>
        <dbReference type="Proteomes" id="UP000023435"/>
    </source>
</evidence>
<keyword evidence="12 27" id="KW-0378">Hydrolase</keyword>
<keyword evidence="13" id="KW-1015">Disulfide bond</keyword>
<comment type="similarity">
    <text evidence="18">Belongs to the glycosyl hydrolase 2 family. Beta-mannosidase B subfamily.</text>
</comment>
<dbReference type="Proteomes" id="UP000023435">
    <property type="component" value="Unassembled WGS sequence"/>
</dbReference>
<dbReference type="Pfam" id="PF17786">
    <property type="entry name" value="Mannosidase_ig"/>
    <property type="match status" value="1"/>
</dbReference>
<dbReference type="Pfam" id="PF00703">
    <property type="entry name" value="Glyco_hydro_2"/>
    <property type="match status" value="1"/>
</dbReference>
<dbReference type="InterPro" id="IPR036156">
    <property type="entry name" value="Beta-gal/glucu_dom_sf"/>
</dbReference>
<evidence type="ECO:0000256" key="14">
    <source>
        <dbReference type="ARBA" id="ARBA00023180"/>
    </source>
</evidence>
<keyword evidence="11 21" id="KW-0732">Signal</keyword>
<keyword evidence="10" id="KW-0964">Secreted</keyword>
<dbReference type="PANTHER" id="PTHR43730">
    <property type="entry name" value="BETA-MANNOSIDASE"/>
    <property type="match status" value="1"/>
</dbReference>
<sequence>MPIARSSSDSVSRLRSLAAIALMLIAALAAYGAQAAPQHSQALHQNWQFRLVPGDPQAAKHKPATDWHPAQVPGHVHTDLLAAKLIEDPYVGAREAQLQWIGLSQWEYRSRFDVDRETLARKHVELVFDGLDTFARVQLNGVDLLKADNSFRTWRVPVDGKLRERGNELRVVFDSPIRRLLPQVQAMRNKIAGNYPSPYGDEPRDAMTANFVRKPGYHYGWDWGPRYVTAGIWRGVRLESWDRLRVADLHVQPKTISQQRADAAVELEIHSASAAAATVEIEYAGPDGRAETLSHPAQLKRGRNLVSIPLSIERPRLWYPVGYGEQALYSFKATVRDGDGVQAVAQRRTGLRSIQLRRDKDANGQGFAFVVNGIEVFAKGANAIPFDAFPARVTHERLRRDLQSARDANMNMIRNWGGGYYESDDFFELTDELGLMVWQDFMFGGGMPPGYDAAFRANVVEEARDNVRRLRNHPSIVLWCGNNEEETAWKDWGHGKKLIEADPKFAQTVWDGYVALFGKDLRAVVAEDGAGVPYWSSSPSNDLAEKANDSNNGDKHYWDVWGGPALPATAYLDETPRFMSEYGLQGWPSLRTIAAFAKPEEQGIDAPVIRAHQKFLAGDGNTRLLKYIRGEYGEPRDFADFVYLSQQVQAEGIELAALHHRASRPRTMGSLYWQLNDVWPGASWSSLDYFGRWKPLHFHAKRFFAPLTIAPLRRPGRDGGRTELSLLNDKTTAVQGEWRLRVIDFDGRVHRDERKPASLAALASTRIGEWTDAQLLGDADPRRTAAVFDLIVDGRPVARRAVYFGEARTLTWQDPKLRTELRRDGDGYRLSVHADALARAVWVDFGDQDVSLDDNALTLLPGETVEIAVRSKADLASLRRALNVRSLYRP</sequence>
<dbReference type="FunFam" id="3.20.20.80:FF:000050">
    <property type="entry name" value="Beta-mannosidase B"/>
    <property type="match status" value="1"/>
</dbReference>
<evidence type="ECO:0000256" key="6">
    <source>
        <dbReference type="ARBA" id="ARBA00011245"/>
    </source>
</evidence>
<dbReference type="GO" id="GO:0004567">
    <property type="term" value="F:beta-mannosidase activity"/>
    <property type="evidence" value="ECO:0007669"/>
    <property type="project" value="UniProtKB-EC"/>
</dbReference>
<dbReference type="InterPro" id="IPR006102">
    <property type="entry name" value="Ig-like_GH2"/>
</dbReference>
<evidence type="ECO:0000256" key="17">
    <source>
        <dbReference type="ARBA" id="ARBA00032581"/>
    </source>
</evidence>
<dbReference type="SUPFAM" id="SSF51445">
    <property type="entry name" value="(Trans)glycosidases"/>
    <property type="match status" value="1"/>
</dbReference>
<dbReference type="InterPro" id="IPR050887">
    <property type="entry name" value="Beta-mannosidase_GH2"/>
</dbReference>
<dbReference type="InterPro" id="IPR041447">
    <property type="entry name" value="Mannosidase_ig"/>
</dbReference>
<evidence type="ECO:0000259" key="25">
    <source>
        <dbReference type="Pfam" id="PF17786"/>
    </source>
</evidence>
<evidence type="ECO:0000256" key="7">
    <source>
        <dbReference type="ARBA" id="ARBA00011738"/>
    </source>
</evidence>
<evidence type="ECO:0000256" key="19">
    <source>
        <dbReference type="ARBA" id="ARBA00041069"/>
    </source>
</evidence>
<accession>A0A108U5T0</accession>
<dbReference type="FunFam" id="2.60.120.260:FF:000060">
    <property type="entry name" value="Probable beta-mannosidase"/>
    <property type="match status" value="1"/>
</dbReference>
<dbReference type="InterPro" id="IPR006103">
    <property type="entry name" value="Glyco_hydro_2_cat"/>
</dbReference>
<dbReference type="SUPFAM" id="SSF49303">
    <property type="entry name" value="beta-Galactosidase/glucuronidase domain"/>
    <property type="match status" value="3"/>
</dbReference>
<evidence type="ECO:0000259" key="24">
    <source>
        <dbReference type="Pfam" id="PF17753"/>
    </source>
</evidence>
<evidence type="ECO:0000256" key="15">
    <source>
        <dbReference type="ARBA" id="ARBA00023228"/>
    </source>
</evidence>
<keyword evidence="16 27" id="KW-0326">Glycosidase</keyword>
<evidence type="ECO:0000256" key="10">
    <source>
        <dbReference type="ARBA" id="ARBA00022525"/>
    </source>
</evidence>
<evidence type="ECO:0000259" key="22">
    <source>
        <dbReference type="Pfam" id="PF00703"/>
    </source>
</evidence>
<feature type="domain" description="Beta-mannosidase-like galactose-binding" evidence="26">
    <location>
        <begin position="62"/>
        <end position="234"/>
    </location>
</feature>
<dbReference type="EC" id="3.2.1.25" evidence="8"/>
<proteinExistence type="inferred from homology"/>
<dbReference type="InterPro" id="IPR054593">
    <property type="entry name" value="Beta-mannosidase-like_N2"/>
</dbReference>
<dbReference type="Gene3D" id="3.20.20.80">
    <property type="entry name" value="Glycosidases"/>
    <property type="match status" value="1"/>
</dbReference>
<dbReference type="InterPro" id="IPR017853">
    <property type="entry name" value="GH"/>
</dbReference>
<evidence type="ECO:0000256" key="5">
    <source>
        <dbReference type="ARBA" id="ARBA00004740"/>
    </source>
</evidence>
<dbReference type="InterPro" id="IPR013783">
    <property type="entry name" value="Ig-like_fold"/>
</dbReference>
<feature type="domain" description="Beta-mannosidase Ig-fold" evidence="24">
    <location>
        <begin position="813"/>
        <end position="888"/>
    </location>
</feature>
<comment type="subunit">
    <text evidence="7">Homodimer.</text>
</comment>
<evidence type="ECO:0000256" key="1">
    <source>
        <dbReference type="ARBA" id="ARBA00000829"/>
    </source>
</evidence>
<comment type="subcellular location">
    <subcellularLocation>
        <location evidence="3">Lysosome</location>
    </subcellularLocation>
    <subcellularLocation>
        <location evidence="4">Secreted</location>
    </subcellularLocation>
</comment>
<feature type="domain" description="Glycoside hydrolase family 2 catalytic" evidence="23">
    <location>
        <begin position="368"/>
        <end position="485"/>
    </location>
</feature>
<dbReference type="RefSeq" id="WP_036102945.1">
    <property type="nucleotide sequence ID" value="NZ_JAJA02000001.1"/>
</dbReference>
<evidence type="ECO:0000256" key="13">
    <source>
        <dbReference type="ARBA" id="ARBA00023157"/>
    </source>
</evidence>
<dbReference type="InterPro" id="IPR041625">
    <property type="entry name" value="Beta-mannosidase_Ig"/>
</dbReference>
<comment type="catalytic activity">
    <reaction evidence="1">
        <text>Hydrolysis of terminal, non-reducing beta-D-mannose residues in beta-D-mannosides.</text>
        <dbReference type="EC" id="3.2.1.25"/>
    </reaction>
</comment>
<feature type="domain" description="Mannosidase Ig/CBM-like" evidence="25">
    <location>
        <begin position="722"/>
        <end position="805"/>
    </location>
</feature>
<evidence type="ECO:0000256" key="2">
    <source>
        <dbReference type="ARBA" id="ARBA00003150"/>
    </source>
</evidence>
<organism evidence="27 28">
    <name type="scientific">Lysobacter capsici AZ78</name>
    <dbReference type="NCBI Taxonomy" id="1444315"/>
    <lineage>
        <taxon>Bacteria</taxon>
        <taxon>Pseudomonadati</taxon>
        <taxon>Pseudomonadota</taxon>
        <taxon>Gammaproteobacteria</taxon>
        <taxon>Lysobacterales</taxon>
        <taxon>Lysobacteraceae</taxon>
        <taxon>Lysobacter</taxon>
    </lineage>
</organism>
<feature type="signal peptide" evidence="21">
    <location>
        <begin position="1"/>
        <end position="35"/>
    </location>
</feature>
<comment type="pathway">
    <text evidence="5">Glycan metabolism; N-glycan degradation.</text>
</comment>
<comment type="caution">
    <text evidence="27">The sequence shown here is derived from an EMBL/GenBank/DDBJ whole genome shotgun (WGS) entry which is preliminary data.</text>
</comment>
<dbReference type="GO" id="GO:0006516">
    <property type="term" value="P:glycoprotein catabolic process"/>
    <property type="evidence" value="ECO:0007669"/>
    <property type="project" value="TreeGrafter"/>
</dbReference>
<feature type="domain" description="Glycoside hydrolase family 2 immunoglobulin-like beta-sandwich" evidence="22">
    <location>
        <begin position="245"/>
        <end position="352"/>
    </location>
</feature>
<evidence type="ECO:0000256" key="12">
    <source>
        <dbReference type="ARBA" id="ARBA00022801"/>
    </source>
</evidence>
<evidence type="ECO:0000313" key="27">
    <source>
        <dbReference type="EMBL" id="KWS03088.1"/>
    </source>
</evidence>
<keyword evidence="15" id="KW-0458">Lysosome</keyword>
<dbReference type="Gene3D" id="2.60.40.10">
    <property type="entry name" value="Immunoglobulins"/>
    <property type="match status" value="3"/>
</dbReference>
<dbReference type="GO" id="GO:0005975">
    <property type="term" value="P:carbohydrate metabolic process"/>
    <property type="evidence" value="ECO:0007669"/>
    <property type="project" value="InterPro"/>
</dbReference>
<evidence type="ECO:0000256" key="16">
    <source>
        <dbReference type="ARBA" id="ARBA00023295"/>
    </source>
</evidence>
<evidence type="ECO:0000259" key="23">
    <source>
        <dbReference type="Pfam" id="PF02836"/>
    </source>
</evidence>